<keyword evidence="4" id="KW-1133">Transmembrane helix</keyword>
<dbReference type="PANTHER" id="PTHR37481:SF1">
    <property type="entry name" value="LIPOPOLYSACCHARIDE EXPORT SYSTEM PROTEIN LPTC"/>
    <property type="match status" value="1"/>
</dbReference>
<dbReference type="Gene3D" id="2.60.450.10">
    <property type="entry name" value="Lipopolysaccharide (LPS) transport protein A like domain"/>
    <property type="match status" value="1"/>
</dbReference>
<dbReference type="NCBIfam" id="TIGR04409">
    <property type="entry name" value="LptC_YrbK"/>
    <property type="match status" value="1"/>
</dbReference>
<dbReference type="Pfam" id="PF06835">
    <property type="entry name" value="LptC"/>
    <property type="match status" value="1"/>
</dbReference>
<keyword evidence="5" id="KW-0472">Membrane</keyword>
<dbReference type="GO" id="GO:0015221">
    <property type="term" value="F:lipopolysaccharide transmembrane transporter activity"/>
    <property type="evidence" value="ECO:0007669"/>
    <property type="project" value="InterPro"/>
</dbReference>
<evidence type="ECO:0000256" key="2">
    <source>
        <dbReference type="ARBA" id="ARBA00022519"/>
    </source>
</evidence>
<dbReference type="GO" id="GO:0005886">
    <property type="term" value="C:plasma membrane"/>
    <property type="evidence" value="ECO:0007669"/>
    <property type="project" value="InterPro"/>
</dbReference>
<accession>A0A831RZ36</accession>
<comment type="caution">
    <text evidence="6">The sequence shown here is derived from an EMBL/GenBank/DDBJ whole genome shotgun (WGS) entry which is preliminary data.</text>
</comment>
<protein>
    <submittedName>
        <fullName evidence="6">LPS export ABC transporter periplasmic protein LptC</fullName>
    </submittedName>
</protein>
<evidence type="ECO:0000256" key="4">
    <source>
        <dbReference type="ARBA" id="ARBA00022989"/>
    </source>
</evidence>
<evidence type="ECO:0000256" key="3">
    <source>
        <dbReference type="ARBA" id="ARBA00022692"/>
    </source>
</evidence>
<dbReference type="GO" id="GO:0030288">
    <property type="term" value="C:outer membrane-bounded periplasmic space"/>
    <property type="evidence" value="ECO:0007669"/>
    <property type="project" value="TreeGrafter"/>
</dbReference>
<dbReference type="InterPro" id="IPR026265">
    <property type="entry name" value="LptC"/>
</dbReference>
<evidence type="ECO:0000256" key="5">
    <source>
        <dbReference type="ARBA" id="ARBA00023136"/>
    </source>
</evidence>
<organism evidence="6">
    <name type="scientific">Thiolapillus brandeum</name>
    <dbReference type="NCBI Taxonomy" id="1076588"/>
    <lineage>
        <taxon>Bacteria</taxon>
        <taxon>Pseudomonadati</taxon>
        <taxon>Pseudomonadota</taxon>
        <taxon>Gammaproteobacteria</taxon>
        <taxon>Chromatiales</taxon>
        <taxon>Sedimenticolaceae</taxon>
        <taxon>Thiolapillus</taxon>
    </lineage>
</organism>
<reference evidence="6" key="1">
    <citation type="journal article" date="2020" name="mSystems">
        <title>Genome- and Community-Level Interaction Insights into Carbon Utilization and Element Cycling Functions of Hydrothermarchaeota in Hydrothermal Sediment.</title>
        <authorList>
            <person name="Zhou Z."/>
            <person name="Liu Y."/>
            <person name="Xu W."/>
            <person name="Pan J."/>
            <person name="Luo Z.H."/>
            <person name="Li M."/>
        </authorList>
    </citation>
    <scope>NUCLEOTIDE SEQUENCE [LARGE SCALE GENOMIC DNA]</scope>
    <source>
        <strain evidence="6">HyVt-458</strain>
    </source>
</reference>
<dbReference type="InterPro" id="IPR010664">
    <property type="entry name" value="LipoPS_assembly_LptC-rel"/>
</dbReference>
<dbReference type="AlphaFoldDB" id="A0A831RZ36"/>
<dbReference type="InterPro" id="IPR052363">
    <property type="entry name" value="LPS_export_LptC"/>
</dbReference>
<dbReference type="EMBL" id="DRLF01000465">
    <property type="protein sequence ID" value="HEC07857.1"/>
    <property type="molecule type" value="Genomic_DNA"/>
</dbReference>
<keyword evidence="3" id="KW-0812">Transmembrane</keyword>
<dbReference type="Proteomes" id="UP000886339">
    <property type="component" value="Unassembled WGS sequence"/>
</dbReference>
<gene>
    <name evidence="6" type="primary">lptC</name>
    <name evidence="6" type="ORF">ENJ12_13455</name>
</gene>
<evidence type="ECO:0000256" key="1">
    <source>
        <dbReference type="ARBA" id="ARBA00022475"/>
    </source>
</evidence>
<name>A0A831RZ36_9GAMM</name>
<keyword evidence="2" id="KW-0997">Cell inner membrane</keyword>
<dbReference type="PANTHER" id="PTHR37481">
    <property type="entry name" value="LIPOPOLYSACCHARIDE EXPORT SYSTEM PROTEIN LPTC"/>
    <property type="match status" value="1"/>
</dbReference>
<dbReference type="GO" id="GO:0017089">
    <property type="term" value="F:glycolipid transfer activity"/>
    <property type="evidence" value="ECO:0007669"/>
    <property type="project" value="TreeGrafter"/>
</dbReference>
<proteinExistence type="predicted"/>
<sequence>MRIWLLLALLTVLGITWWASRQEPAVLESERVDQDQVQDYFVRGLELHLFDTQGRLSHILEADRLAHFKASGITRLQQPGYILYEDKQPAWKIRAEKGDLSRDQSLLQLLGKTEIDWQGDDRRPPMHLITSDLIVRPQTEYAETAAPVTVTSGENWIESTGMQAWLKAPGKIRFLAQTRAHYVAQ</sequence>
<keyword evidence="1" id="KW-1003">Cell membrane</keyword>
<evidence type="ECO:0000313" key="6">
    <source>
        <dbReference type="EMBL" id="HEC07857.1"/>
    </source>
</evidence>